<gene>
    <name evidence="1" type="ORF">CFR76_13510</name>
</gene>
<name>A0A2V4R994_9PROT</name>
<keyword evidence="2" id="KW-1185">Reference proteome</keyword>
<dbReference type="Proteomes" id="UP000247371">
    <property type="component" value="Unassembled WGS sequence"/>
</dbReference>
<dbReference type="AlphaFoldDB" id="A0A2V4R994"/>
<reference evidence="1 2" key="1">
    <citation type="submission" date="2017-07" db="EMBL/GenBank/DDBJ databases">
        <title>A draft genome sequence of Komagataeibacter swingsii LMG 22125.</title>
        <authorList>
            <person name="Skraban J."/>
            <person name="Cleenwerck I."/>
            <person name="Vandamme P."/>
            <person name="Trcek J."/>
        </authorList>
    </citation>
    <scope>NUCLEOTIDE SEQUENCE [LARGE SCALE GENOMIC DNA]</scope>
    <source>
        <strain evidence="1 2">LMG 22125</strain>
    </source>
</reference>
<sequence length="77" mass="8573">MDVTQAPPIIFRTYETKIHEGNPVFLPSIHLNAPGIRHPGIWWHGLRVHRPGSVSHVRLVNPVRRAGSGAGREGVLR</sequence>
<comment type="caution">
    <text evidence="1">The sequence shown here is derived from an EMBL/GenBank/DDBJ whole genome shotgun (WGS) entry which is preliminary data.</text>
</comment>
<organism evidence="1 2">
    <name type="scientific">Komagataeibacter swingsii</name>
    <dbReference type="NCBI Taxonomy" id="215220"/>
    <lineage>
        <taxon>Bacteria</taxon>
        <taxon>Pseudomonadati</taxon>
        <taxon>Pseudomonadota</taxon>
        <taxon>Alphaproteobacteria</taxon>
        <taxon>Acetobacterales</taxon>
        <taxon>Acetobacteraceae</taxon>
        <taxon>Komagataeibacter</taxon>
    </lineage>
</organism>
<evidence type="ECO:0000313" key="1">
    <source>
        <dbReference type="EMBL" id="PYD68720.1"/>
    </source>
</evidence>
<dbReference type="RefSeq" id="WP_110557508.1">
    <property type="nucleotide sequence ID" value="NZ_NKUB01000023.1"/>
</dbReference>
<evidence type="ECO:0000313" key="2">
    <source>
        <dbReference type="Proteomes" id="UP000247371"/>
    </source>
</evidence>
<proteinExistence type="predicted"/>
<protein>
    <submittedName>
        <fullName evidence="1">Uncharacterized protein</fullName>
    </submittedName>
</protein>
<accession>A0A2V4R994</accession>
<dbReference type="EMBL" id="NKUB01000023">
    <property type="protein sequence ID" value="PYD68720.1"/>
    <property type="molecule type" value="Genomic_DNA"/>
</dbReference>